<dbReference type="SUPFAM" id="SSF52172">
    <property type="entry name" value="CheY-like"/>
    <property type="match status" value="1"/>
</dbReference>
<dbReference type="PROSITE" id="PS00622">
    <property type="entry name" value="HTH_LUXR_1"/>
    <property type="match status" value="1"/>
</dbReference>
<evidence type="ECO:0000256" key="2">
    <source>
        <dbReference type="ARBA" id="ARBA00022553"/>
    </source>
</evidence>
<evidence type="ECO:0000259" key="8">
    <source>
        <dbReference type="PROSITE" id="PS50110"/>
    </source>
</evidence>
<dbReference type="SUPFAM" id="SSF46894">
    <property type="entry name" value="C-terminal effector domain of the bipartite response regulators"/>
    <property type="match status" value="1"/>
</dbReference>
<feature type="modified residue" description="4-aspartylphosphate" evidence="6">
    <location>
        <position position="55"/>
    </location>
</feature>
<dbReference type="PANTHER" id="PTHR43214:SF43">
    <property type="entry name" value="TWO-COMPONENT RESPONSE REGULATOR"/>
    <property type="match status" value="1"/>
</dbReference>
<dbReference type="RefSeq" id="WP_093047436.1">
    <property type="nucleotide sequence ID" value="NZ_FOGT01000002.1"/>
</dbReference>
<dbReference type="STRING" id="1601833.SAMN05518684_10296"/>
<dbReference type="AlphaFoldDB" id="A0A1H9Q9B7"/>
<dbReference type="InterPro" id="IPR011006">
    <property type="entry name" value="CheY-like_superfamily"/>
</dbReference>
<keyword evidence="10" id="KW-1185">Reference proteome</keyword>
<evidence type="ECO:0000256" key="6">
    <source>
        <dbReference type="PROSITE-ProRule" id="PRU00169"/>
    </source>
</evidence>
<sequence length="214" mass="23868">MKIKVLLVDDHLMVLQGLRFFLSTQNDIEVVGEAENGRKALHKTAELKPDVILMDLDMPVLNGVDATREIKMAYPDVKVIILTSYSDQDHVVPAIKAGASGYQLKDIDPDHLADTIRGAYTGTAQIHPRVANQLMTHVQSGDRMDTNHIEKLTKREDDVLRLIAAGKSNKEIATELYITEKTVKTHVSNILAKLEVNDRTQAAIYAMKHGYDKV</sequence>
<dbReference type="GO" id="GO:0000160">
    <property type="term" value="P:phosphorelay signal transduction system"/>
    <property type="evidence" value="ECO:0007669"/>
    <property type="project" value="InterPro"/>
</dbReference>
<dbReference type="OrthoDB" id="9780153at2"/>
<dbReference type="EMBL" id="FOGT01000002">
    <property type="protein sequence ID" value="SER56998.1"/>
    <property type="molecule type" value="Genomic_DNA"/>
</dbReference>
<dbReference type="PRINTS" id="PR00038">
    <property type="entry name" value="HTHLUXR"/>
</dbReference>
<comment type="subcellular location">
    <subcellularLocation>
        <location evidence="1">Cytoplasm</location>
    </subcellularLocation>
</comment>
<keyword evidence="4 9" id="KW-0238">DNA-binding</keyword>
<feature type="domain" description="HTH luxR-type" evidence="7">
    <location>
        <begin position="145"/>
        <end position="210"/>
    </location>
</feature>
<proteinExistence type="predicted"/>
<dbReference type="InterPro" id="IPR001789">
    <property type="entry name" value="Sig_transdc_resp-reg_receiver"/>
</dbReference>
<evidence type="ECO:0000256" key="5">
    <source>
        <dbReference type="ARBA" id="ARBA00023163"/>
    </source>
</evidence>
<dbReference type="Pfam" id="PF00196">
    <property type="entry name" value="GerE"/>
    <property type="match status" value="1"/>
</dbReference>
<keyword evidence="2 6" id="KW-0597">Phosphoprotein</keyword>
<dbReference type="InterPro" id="IPR000792">
    <property type="entry name" value="Tscrpt_reg_LuxR_C"/>
</dbReference>
<protein>
    <submittedName>
        <fullName evidence="9">DNA-binding response regulator, NarL/FixJ family, contains REC and HTH domains</fullName>
    </submittedName>
</protein>
<gene>
    <name evidence="9" type="ORF">SAMN05518684_10296</name>
</gene>
<dbReference type="InterPro" id="IPR016032">
    <property type="entry name" value="Sig_transdc_resp-reg_C-effctor"/>
</dbReference>
<dbReference type="CDD" id="cd06170">
    <property type="entry name" value="LuxR_C_like"/>
    <property type="match status" value="1"/>
</dbReference>
<feature type="domain" description="Response regulatory" evidence="8">
    <location>
        <begin position="4"/>
        <end position="120"/>
    </location>
</feature>
<dbReference type="InterPro" id="IPR058245">
    <property type="entry name" value="NreC/VraR/RcsB-like_REC"/>
</dbReference>
<dbReference type="GO" id="GO:0003677">
    <property type="term" value="F:DNA binding"/>
    <property type="evidence" value="ECO:0007669"/>
    <property type="project" value="UniProtKB-KW"/>
</dbReference>
<dbReference type="PROSITE" id="PS50043">
    <property type="entry name" value="HTH_LUXR_2"/>
    <property type="match status" value="1"/>
</dbReference>
<dbReference type="Proteomes" id="UP000198571">
    <property type="component" value="Unassembled WGS sequence"/>
</dbReference>
<dbReference type="GO" id="GO:0005737">
    <property type="term" value="C:cytoplasm"/>
    <property type="evidence" value="ECO:0007669"/>
    <property type="project" value="UniProtKB-SubCell"/>
</dbReference>
<evidence type="ECO:0000256" key="1">
    <source>
        <dbReference type="ARBA" id="ARBA00004496"/>
    </source>
</evidence>
<dbReference type="CDD" id="cd17535">
    <property type="entry name" value="REC_NarL-like"/>
    <property type="match status" value="1"/>
</dbReference>
<dbReference type="GO" id="GO:0006355">
    <property type="term" value="P:regulation of DNA-templated transcription"/>
    <property type="evidence" value="ECO:0007669"/>
    <property type="project" value="InterPro"/>
</dbReference>
<dbReference type="Gene3D" id="3.40.50.2300">
    <property type="match status" value="1"/>
</dbReference>
<evidence type="ECO:0000313" key="9">
    <source>
        <dbReference type="EMBL" id="SER56998.1"/>
    </source>
</evidence>
<dbReference type="SMART" id="SM00448">
    <property type="entry name" value="REC"/>
    <property type="match status" value="1"/>
</dbReference>
<dbReference type="InterPro" id="IPR039420">
    <property type="entry name" value="WalR-like"/>
</dbReference>
<dbReference type="SMART" id="SM00421">
    <property type="entry name" value="HTH_LUXR"/>
    <property type="match status" value="1"/>
</dbReference>
<organism evidence="9 10">
    <name type="scientific">Salipaludibacillus aurantiacus</name>
    <dbReference type="NCBI Taxonomy" id="1601833"/>
    <lineage>
        <taxon>Bacteria</taxon>
        <taxon>Bacillati</taxon>
        <taxon>Bacillota</taxon>
        <taxon>Bacilli</taxon>
        <taxon>Bacillales</taxon>
        <taxon>Bacillaceae</taxon>
    </lineage>
</organism>
<dbReference type="Pfam" id="PF00072">
    <property type="entry name" value="Response_reg"/>
    <property type="match status" value="1"/>
</dbReference>
<evidence type="ECO:0000259" key="7">
    <source>
        <dbReference type="PROSITE" id="PS50043"/>
    </source>
</evidence>
<keyword evidence="5" id="KW-0804">Transcription</keyword>
<dbReference type="PROSITE" id="PS50110">
    <property type="entry name" value="RESPONSE_REGULATORY"/>
    <property type="match status" value="1"/>
</dbReference>
<evidence type="ECO:0000313" key="10">
    <source>
        <dbReference type="Proteomes" id="UP000198571"/>
    </source>
</evidence>
<name>A0A1H9Q9B7_9BACI</name>
<evidence type="ECO:0000256" key="4">
    <source>
        <dbReference type="ARBA" id="ARBA00023125"/>
    </source>
</evidence>
<reference evidence="10" key="1">
    <citation type="submission" date="2016-10" db="EMBL/GenBank/DDBJ databases">
        <authorList>
            <person name="Varghese N."/>
            <person name="Submissions S."/>
        </authorList>
    </citation>
    <scope>NUCLEOTIDE SEQUENCE [LARGE SCALE GENOMIC DNA]</scope>
    <source>
        <strain evidence="10">S9</strain>
    </source>
</reference>
<accession>A0A1H9Q9B7</accession>
<keyword evidence="3" id="KW-0805">Transcription regulation</keyword>
<dbReference type="PANTHER" id="PTHR43214">
    <property type="entry name" value="TWO-COMPONENT RESPONSE REGULATOR"/>
    <property type="match status" value="1"/>
</dbReference>
<evidence type="ECO:0000256" key="3">
    <source>
        <dbReference type="ARBA" id="ARBA00023015"/>
    </source>
</evidence>